<dbReference type="SUPFAM" id="SSF49785">
    <property type="entry name" value="Galactose-binding domain-like"/>
    <property type="match status" value="1"/>
</dbReference>
<name>A0A5C6D5Y2_9BACT</name>
<protein>
    <submittedName>
        <fullName evidence="3">NPCBM/NEW2 domain protein</fullName>
    </submittedName>
</protein>
<accession>A0A5C6D5Y2</accession>
<dbReference type="Gene3D" id="2.60.120.1060">
    <property type="entry name" value="NPCBM/NEW2 domain"/>
    <property type="match status" value="1"/>
</dbReference>
<feature type="compositionally biased region" description="Polar residues" evidence="1">
    <location>
        <begin position="27"/>
        <end position="36"/>
    </location>
</feature>
<dbReference type="Proteomes" id="UP000319143">
    <property type="component" value="Unassembled WGS sequence"/>
</dbReference>
<feature type="domain" description="Glycosyl hydrolase family 98 putative carbohydrate-binding module" evidence="2">
    <location>
        <begin position="1"/>
        <end position="45"/>
    </location>
</feature>
<evidence type="ECO:0000259" key="2">
    <source>
        <dbReference type="Pfam" id="PF08305"/>
    </source>
</evidence>
<dbReference type="AlphaFoldDB" id="A0A5C6D5Y2"/>
<organism evidence="3 4">
    <name type="scientific">Novipirellula artificiosorum</name>
    <dbReference type="NCBI Taxonomy" id="2528016"/>
    <lineage>
        <taxon>Bacteria</taxon>
        <taxon>Pseudomonadati</taxon>
        <taxon>Planctomycetota</taxon>
        <taxon>Planctomycetia</taxon>
        <taxon>Pirellulales</taxon>
        <taxon>Pirellulaceae</taxon>
        <taxon>Novipirellula</taxon>
    </lineage>
</organism>
<gene>
    <name evidence="3" type="ORF">Poly41_57150</name>
</gene>
<feature type="region of interest" description="Disordered" evidence="1">
    <location>
        <begin position="24"/>
        <end position="46"/>
    </location>
</feature>
<keyword evidence="4" id="KW-1185">Reference proteome</keyword>
<dbReference type="InterPro" id="IPR038637">
    <property type="entry name" value="NPCBM_sf"/>
</dbReference>
<evidence type="ECO:0000313" key="3">
    <source>
        <dbReference type="EMBL" id="TWU32230.1"/>
    </source>
</evidence>
<dbReference type="InterPro" id="IPR013222">
    <property type="entry name" value="Glyco_hyd_98_carb-bd"/>
</dbReference>
<sequence>MRGGDNAIAIDIKFPTGMEQLRLKTTDGGNDANSDHATWADAKFTE</sequence>
<dbReference type="OrthoDB" id="226366at2"/>
<proteinExistence type="predicted"/>
<dbReference type="InterPro" id="IPR008979">
    <property type="entry name" value="Galactose-bd-like_sf"/>
</dbReference>
<comment type="caution">
    <text evidence="3">The sequence shown here is derived from an EMBL/GenBank/DDBJ whole genome shotgun (WGS) entry which is preliminary data.</text>
</comment>
<evidence type="ECO:0000313" key="4">
    <source>
        <dbReference type="Proteomes" id="UP000319143"/>
    </source>
</evidence>
<dbReference type="Pfam" id="PF08305">
    <property type="entry name" value="NPCBM"/>
    <property type="match status" value="1"/>
</dbReference>
<reference evidence="3 4" key="1">
    <citation type="submission" date="2019-02" db="EMBL/GenBank/DDBJ databases">
        <title>Deep-cultivation of Planctomycetes and their phenomic and genomic characterization uncovers novel biology.</title>
        <authorList>
            <person name="Wiegand S."/>
            <person name="Jogler M."/>
            <person name="Boedeker C."/>
            <person name="Pinto D."/>
            <person name="Vollmers J."/>
            <person name="Rivas-Marin E."/>
            <person name="Kohn T."/>
            <person name="Peeters S.H."/>
            <person name="Heuer A."/>
            <person name="Rast P."/>
            <person name="Oberbeckmann S."/>
            <person name="Bunk B."/>
            <person name="Jeske O."/>
            <person name="Meyerdierks A."/>
            <person name="Storesund J.E."/>
            <person name="Kallscheuer N."/>
            <person name="Luecker S."/>
            <person name="Lage O.M."/>
            <person name="Pohl T."/>
            <person name="Merkel B.J."/>
            <person name="Hornburger P."/>
            <person name="Mueller R.-W."/>
            <person name="Bruemmer F."/>
            <person name="Labrenz M."/>
            <person name="Spormann A.M."/>
            <person name="Op Den Camp H."/>
            <person name="Overmann J."/>
            <person name="Amann R."/>
            <person name="Jetten M.S.M."/>
            <person name="Mascher T."/>
            <person name="Medema M.H."/>
            <person name="Devos D.P."/>
            <person name="Kaster A.-K."/>
            <person name="Ovreas L."/>
            <person name="Rohde M."/>
            <person name="Galperin M.Y."/>
            <person name="Jogler C."/>
        </authorList>
    </citation>
    <scope>NUCLEOTIDE SEQUENCE [LARGE SCALE GENOMIC DNA]</scope>
    <source>
        <strain evidence="3 4">Poly41</strain>
    </source>
</reference>
<evidence type="ECO:0000256" key="1">
    <source>
        <dbReference type="SAM" id="MobiDB-lite"/>
    </source>
</evidence>
<dbReference type="EMBL" id="SJPV01000013">
    <property type="protein sequence ID" value="TWU32230.1"/>
    <property type="molecule type" value="Genomic_DNA"/>
</dbReference>